<proteinExistence type="predicted"/>
<feature type="region of interest" description="Disordered" evidence="1">
    <location>
        <begin position="45"/>
        <end position="67"/>
    </location>
</feature>
<comment type="caution">
    <text evidence="2">The sequence shown here is derived from an EMBL/GenBank/DDBJ whole genome shotgun (WGS) entry which is preliminary data.</text>
</comment>
<name>A0A557XVB2_9MYCO</name>
<dbReference type="EMBL" id="VMQU01000037">
    <property type="protein sequence ID" value="TVS89951.1"/>
    <property type="molecule type" value="Genomic_DNA"/>
</dbReference>
<sequence length="67" mass="7142">MPPQVEARLTAITWVVDAAYAADLASALRAQGFPVVGIAEPAPATTTRADWARSSKTHPHQQTPIPH</sequence>
<evidence type="ECO:0000313" key="3">
    <source>
        <dbReference type="Proteomes" id="UP000320513"/>
    </source>
</evidence>
<reference evidence="2 3" key="1">
    <citation type="submission" date="2019-07" db="EMBL/GenBank/DDBJ databases">
        <title>New Mycobacterium species.</title>
        <authorList>
            <person name="Tortoli E."/>
            <person name="Ghielmetti G."/>
            <person name="Friedel U."/>
            <person name="Trovato A."/>
        </authorList>
    </citation>
    <scope>NUCLEOTIDE SEQUENCE [LARGE SCALE GENOMIC DNA]</scope>
    <source>
        <strain evidence="2 3">16-83</strain>
    </source>
</reference>
<evidence type="ECO:0000313" key="2">
    <source>
        <dbReference type="EMBL" id="TVS89951.1"/>
    </source>
</evidence>
<keyword evidence="3" id="KW-1185">Reference proteome</keyword>
<protein>
    <submittedName>
        <fullName evidence="2">Uncharacterized protein</fullName>
    </submittedName>
</protein>
<dbReference type="AlphaFoldDB" id="A0A557XVB2"/>
<gene>
    <name evidence="2" type="ORF">FPZ47_10910</name>
</gene>
<dbReference type="Proteomes" id="UP000320513">
    <property type="component" value="Unassembled WGS sequence"/>
</dbReference>
<evidence type="ECO:0000256" key="1">
    <source>
        <dbReference type="SAM" id="MobiDB-lite"/>
    </source>
</evidence>
<organism evidence="2 3">
    <name type="scientific">Mycobacterium helveticum</name>
    <dbReference type="NCBI Taxonomy" id="2592811"/>
    <lineage>
        <taxon>Bacteria</taxon>
        <taxon>Bacillati</taxon>
        <taxon>Actinomycetota</taxon>
        <taxon>Actinomycetes</taxon>
        <taxon>Mycobacteriales</taxon>
        <taxon>Mycobacteriaceae</taxon>
        <taxon>Mycobacterium</taxon>
    </lineage>
</organism>
<accession>A0A557XVB2</accession>